<feature type="region of interest" description="Disordered" evidence="3">
    <location>
        <begin position="1"/>
        <end position="122"/>
    </location>
</feature>
<dbReference type="Pfam" id="PF08839">
    <property type="entry name" value="CDT1"/>
    <property type="match status" value="1"/>
</dbReference>
<evidence type="ECO:0000313" key="5">
    <source>
        <dbReference type="EMBL" id="KAK9283251.1"/>
    </source>
</evidence>
<dbReference type="PANTHER" id="PTHR28637:SF1">
    <property type="entry name" value="DNA REPLICATION FACTOR CDT1"/>
    <property type="match status" value="1"/>
</dbReference>
<comment type="similarity">
    <text evidence="1">Belongs to the Cdt1 family.</text>
</comment>
<proteinExistence type="inferred from homology"/>
<feature type="domain" description="CDT1 Geminin-binding" evidence="4">
    <location>
        <begin position="129"/>
        <end position="255"/>
    </location>
</feature>
<feature type="region of interest" description="Disordered" evidence="3">
    <location>
        <begin position="424"/>
        <end position="449"/>
    </location>
</feature>
<evidence type="ECO:0000313" key="6">
    <source>
        <dbReference type="Proteomes" id="UP001415857"/>
    </source>
</evidence>
<feature type="compositionally biased region" description="Polar residues" evidence="3">
    <location>
        <begin position="98"/>
        <end position="112"/>
    </location>
</feature>
<dbReference type="InterPro" id="IPR032054">
    <property type="entry name" value="Cdt1_C"/>
</dbReference>
<evidence type="ECO:0000256" key="3">
    <source>
        <dbReference type="SAM" id="MobiDB-lite"/>
    </source>
</evidence>
<keyword evidence="6" id="KW-1185">Reference proteome</keyword>
<dbReference type="FunFam" id="1.10.10.1420:FF:000003">
    <property type="entry name" value="CDT1-like protein a chloroplastic"/>
    <property type="match status" value="1"/>
</dbReference>
<dbReference type="PANTHER" id="PTHR28637">
    <property type="entry name" value="DNA REPLICATION FACTOR CDT1"/>
    <property type="match status" value="1"/>
</dbReference>
<dbReference type="SUPFAM" id="SSF46785">
    <property type="entry name" value="Winged helix' DNA-binding domain"/>
    <property type="match status" value="1"/>
</dbReference>
<dbReference type="Pfam" id="PF16679">
    <property type="entry name" value="CDT1_C"/>
    <property type="match status" value="1"/>
</dbReference>
<dbReference type="CDD" id="cd08674">
    <property type="entry name" value="Cdt1_m"/>
    <property type="match status" value="1"/>
</dbReference>
<dbReference type="Gene3D" id="1.10.10.1420">
    <property type="entry name" value="DNA replication factor Cdt1, C-terminal WH domain"/>
    <property type="match status" value="1"/>
</dbReference>
<dbReference type="GO" id="GO:0070182">
    <property type="term" value="F:DNA polymerase binding"/>
    <property type="evidence" value="ECO:0007669"/>
    <property type="project" value="TreeGrafter"/>
</dbReference>
<gene>
    <name evidence="5" type="ORF">L1049_011487</name>
</gene>
<name>A0AAP0RRL4_LIQFO</name>
<dbReference type="InterPro" id="IPR045173">
    <property type="entry name" value="Cdt1"/>
</dbReference>
<dbReference type="GO" id="GO:0030174">
    <property type="term" value="P:regulation of DNA-templated DNA replication initiation"/>
    <property type="evidence" value="ECO:0007669"/>
    <property type="project" value="InterPro"/>
</dbReference>
<feature type="compositionally biased region" description="Basic and acidic residues" evidence="3">
    <location>
        <begin position="75"/>
        <end position="91"/>
    </location>
</feature>
<dbReference type="InterPro" id="IPR014939">
    <property type="entry name" value="CDT1_Gemini-bd-like"/>
</dbReference>
<evidence type="ECO:0000259" key="4">
    <source>
        <dbReference type="SMART" id="SM01075"/>
    </source>
</evidence>
<keyword evidence="2" id="KW-0131">Cell cycle</keyword>
<organism evidence="5 6">
    <name type="scientific">Liquidambar formosana</name>
    <name type="common">Formosan gum</name>
    <dbReference type="NCBI Taxonomy" id="63359"/>
    <lineage>
        <taxon>Eukaryota</taxon>
        <taxon>Viridiplantae</taxon>
        <taxon>Streptophyta</taxon>
        <taxon>Embryophyta</taxon>
        <taxon>Tracheophyta</taxon>
        <taxon>Spermatophyta</taxon>
        <taxon>Magnoliopsida</taxon>
        <taxon>eudicotyledons</taxon>
        <taxon>Gunneridae</taxon>
        <taxon>Pentapetalae</taxon>
        <taxon>Saxifragales</taxon>
        <taxon>Altingiaceae</taxon>
        <taxon>Liquidambar</taxon>
    </lineage>
</organism>
<feature type="compositionally biased region" description="Polar residues" evidence="3">
    <location>
        <begin position="309"/>
        <end position="329"/>
    </location>
</feature>
<dbReference type="GO" id="GO:0000076">
    <property type="term" value="P:DNA replication checkpoint signaling"/>
    <property type="evidence" value="ECO:0007669"/>
    <property type="project" value="TreeGrafter"/>
</dbReference>
<dbReference type="Proteomes" id="UP001415857">
    <property type="component" value="Unassembled WGS sequence"/>
</dbReference>
<dbReference type="GO" id="GO:0003677">
    <property type="term" value="F:DNA binding"/>
    <property type="evidence" value="ECO:0007669"/>
    <property type="project" value="InterPro"/>
</dbReference>
<protein>
    <recommendedName>
        <fullName evidence="4">CDT1 Geminin-binding domain-containing protein</fullName>
    </recommendedName>
</protein>
<dbReference type="GO" id="GO:0000278">
    <property type="term" value="P:mitotic cell cycle"/>
    <property type="evidence" value="ECO:0007669"/>
    <property type="project" value="TreeGrafter"/>
</dbReference>
<sequence length="614" mass="68033">MDSSESQPFDSFKAKKILNKSSKPTSSSSSSSSSSMSAQTLAPPPDQNPWDSKTPEKPTPAPRRIRNRGVALTLKEVRKAAEGLRESDRSRSGGRTDPTVSSARKQIASWPSESPVGKSKNVKGGAVKLPEKYEMLAQFFNSLDSSIRLLRLKGSMSSFTKICPQVESLTDRRFSYGHLAQLKFLLPEAIVIKKILTLDERTDCMKPDLHVTLKEDAVKDDGKMKYGSGNSLLRKVFRSRLLDFFKAHPEPLWPSRGTRVGWRSDLHSNTIKALDSSLSIETSTEALLEQQPVVASHLCRSFKRHFSQKVSSPEGENTSQKPSEDSFQPSVLPVPELCLNKSSSNKEACACSAPPPIKFSSKPTTSETCEALKISPSCLVLSCPSTTPCKEINSSMNAKFSPLEIASIQGTPAKITSTPTTLMTSTPALHSPKRCLMSPDDDSKRSPNKLVRRPVPARSLKFDTPVKNAKVEDEVNETGCSSIDSDVFDILPENLLQSIREKERKAIEERDPAISQAKRRRQIIASLPKLFNMILFLFRSIKRSVITKEELIYKIIASHCDVIDRREVEEQLIVLQELIPEWISEKLASSGDSLLCINKTSSPELIHARLAEAK</sequence>
<dbReference type="AlphaFoldDB" id="A0AAP0RRL4"/>
<dbReference type="GO" id="GO:0005634">
    <property type="term" value="C:nucleus"/>
    <property type="evidence" value="ECO:0007669"/>
    <property type="project" value="TreeGrafter"/>
</dbReference>
<comment type="caution">
    <text evidence="5">The sequence shown here is derived from an EMBL/GenBank/DDBJ whole genome shotgun (WGS) entry which is preliminary data.</text>
</comment>
<evidence type="ECO:0000256" key="2">
    <source>
        <dbReference type="ARBA" id="ARBA00023306"/>
    </source>
</evidence>
<accession>A0AAP0RRL4</accession>
<evidence type="ECO:0000256" key="1">
    <source>
        <dbReference type="ARBA" id="ARBA00008356"/>
    </source>
</evidence>
<feature type="region of interest" description="Disordered" evidence="3">
    <location>
        <begin position="309"/>
        <end position="330"/>
    </location>
</feature>
<dbReference type="GO" id="GO:0071163">
    <property type="term" value="P:DNA replication preinitiation complex assembly"/>
    <property type="evidence" value="ECO:0007669"/>
    <property type="project" value="InterPro"/>
</dbReference>
<dbReference type="CDD" id="cd08767">
    <property type="entry name" value="Cdt1_c"/>
    <property type="match status" value="1"/>
</dbReference>
<dbReference type="InterPro" id="IPR036390">
    <property type="entry name" value="WH_DNA-bd_sf"/>
</dbReference>
<dbReference type="InterPro" id="IPR038090">
    <property type="entry name" value="Cdt1_C_WH_dom_sf"/>
</dbReference>
<feature type="compositionally biased region" description="Low complexity" evidence="3">
    <location>
        <begin position="21"/>
        <end position="37"/>
    </location>
</feature>
<reference evidence="5 6" key="1">
    <citation type="journal article" date="2024" name="Plant J.">
        <title>Genome sequences and population genomics reveal climatic adaptation and genomic divergence between two closely related sweetgum species.</title>
        <authorList>
            <person name="Xu W.Q."/>
            <person name="Ren C.Q."/>
            <person name="Zhang X.Y."/>
            <person name="Comes H.P."/>
            <person name="Liu X.H."/>
            <person name="Li Y.G."/>
            <person name="Kettle C.J."/>
            <person name="Jalonen R."/>
            <person name="Gaisberger H."/>
            <person name="Ma Y.Z."/>
            <person name="Qiu Y.X."/>
        </authorList>
    </citation>
    <scope>NUCLEOTIDE SEQUENCE [LARGE SCALE GENOMIC DNA]</scope>
    <source>
        <strain evidence="5">Hangzhou</strain>
    </source>
</reference>
<dbReference type="EMBL" id="JBBPBK010000006">
    <property type="protein sequence ID" value="KAK9283251.1"/>
    <property type="molecule type" value="Genomic_DNA"/>
</dbReference>
<dbReference type="SMART" id="SM01075">
    <property type="entry name" value="CDT1"/>
    <property type="match status" value="1"/>
</dbReference>